<dbReference type="Pfam" id="PF00176">
    <property type="entry name" value="SNF2-rel_dom"/>
    <property type="match status" value="1"/>
</dbReference>
<dbReference type="GO" id="GO:0005524">
    <property type="term" value="F:ATP binding"/>
    <property type="evidence" value="ECO:0007669"/>
    <property type="project" value="InterPro"/>
</dbReference>
<dbReference type="Pfam" id="PF00271">
    <property type="entry name" value="Helicase_C"/>
    <property type="match status" value="1"/>
</dbReference>
<keyword evidence="4" id="KW-0067">ATP-binding</keyword>
<feature type="domain" description="Helicase C-terminal" evidence="3">
    <location>
        <begin position="800"/>
        <end position="954"/>
    </location>
</feature>
<gene>
    <name evidence="4" type="ORF">SZN_00520</name>
</gene>
<keyword evidence="4" id="KW-0547">Nucleotide-binding</keyword>
<dbReference type="Proteomes" id="UP000004217">
    <property type="component" value="Unassembled WGS sequence"/>
</dbReference>
<keyword evidence="1" id="KW-0378">Hydrolase</keyword>
<dbReference type="SMART" id="SM00487">
    <property type="entry name" value="DEXDc"/>
    <property type="match status" value="1"/>
</dbReference>
<proteinExistence type="predicted"/>
<dbReference type="SUPFAM" id="SSF52540">
    <property type="entry name" value="P-loop containing nucleoside triphosphate hydrolases"/>
    <property type="match status" value="2"/>
</dbReference>
<dbReference type="Pfam" id="PF12419">
    <property type="entry name" value="DUF3670"/>
    <property type="match status" value="1"/>
</dbReference>
<dbReference type="SMART" id="SM00490">
    <property type="entry name" value="HELICc"/>
    <property type="match status" value="1"/>
</dbReference>
<evidence type="ECO:0000313" key="5">
    <source>
        <dbReference type="Proteomes" id="UP000004217"/>
    </source>
</evidence>
<reference evidence="4 5" key="1">
    <citation type="submission" date="2011-08" db="EMBL/GenBank/DDBJ databases">
        <authorList>
            <person name="Lin Y."/>
            <person name="Hao X."/>
            <person name="Johnstone L."/>
            <person name="Miller S.J."/>
            <person name="Wei G."/>
            <person name="Rensing C."/>
        </authorList>
    </citation>
    <scope>NUCLEOTIDE SEQUENCE [LARGE SCALE GENOMIC DNA]</scope>
    <source>
        <strain evidence="4 5">K42</strain>
    </source>
</reference>
<organism evidence="4 5">
    <name type="scientific">Streptomyces zinciresistens K42</name>
    <dbReference type="NCBI Taxonomy" id="700597"/>
    <lineage>
        <taxon>Bacteria</taxon>
        <taxon>Bacillati</taxon>
        <taxon>Actinomycetota</taxon>
        <taxon>Actinomycetes</taxon>
        <taxon>Kitasatosporales</taxon>
        <taxon>Streptomycetaceae</taxon>
        <taxon>Streptomyces</taxon>
    </lineage>
</organism>
<feature type="domain" description="Helicase ATP-binding" evidence="2">
    <location>
        <begin position="513"/>
        <end position="671"/>
    </location>
</feature>
<keyword evidence="4" id="KW-0347">Helicase</keyword>
<dbReference type="Gene3D" id="3.40.50.300">
    <property type="entry name" value="P-loop containing nucleotide triphosphate hydrolases"/>
    <property type="match status" value="1"/>
</dbReference>
<dbReference type="GO" id="GO:0016787">
    <property type="term" value="F:hydrolase activity"/>
    <property type="evidence" value="ECO:0007669"/>
    <property type="project" value="UniProtKB-KW"/>
</dbReference>
<dbReference type="GO" id="GO:0004386">
    <property type="term" value="F:helicase activity"/>
    <property type="evidence" value="ECO:0007669"/>
    <property type="project" value="UniProtKB-KW"/>
</dbReference>
<evidence type="ECO:0000313" key="4">
    <source>
        <dbReference type="EMBL" id="EGX61799.1"/>
    </source>
</evidence>
<dbReference type="CDD" id="cd18793">
    <property type="entry name" value="SF2_C_SNF"/>
    <property type="match status" value="1"/>
</dbReference>
<dbReference type="InterPro" id="IPR001650">
    <property type="entry name" value="Helicase_C-like"/>
</dbReference>
<dbReference type="InterPro" id="IPR049730">
    <property type="entry name" value="SNF2/RAD54-like_C"/>
</dbReference>
<dbReference type="InterPro" id="IPR022138">
    <property type="entry name" value="DUF3670"/>
</dbReference>
<evidence type="ECO:0000259" key="2">
    <source>
        <dbReference type="PROSITE" id="PS51192"/>
    </source>
</evidence>
<name>G2G3Q3_9ACTN</name>
<dbReference type="FunFam" id="3.40.50.10810:FF:000031">
    <property type="entry name" value="Helicase, SNF2/RAD54 family"/>
    <property type="match status" value="1"/>
</dbReference>
<dbReference type="GO" id="GO:0015616">
    <property type="term" value="F:DNA translocase activity"/>
    <property type="evidence" value="ECO:0007669"/>
    <property type="project" value="TreeGrafter"/>
</dbReference>
<dbReference type="InterPro" id="IPR050496">
    <property type="entry name" value="SNF2_RAD54_helicase_repair"/>
</dbReference>
<keyword evidence="5" id="KW-1185">Reference proteome</keyword>
<dbReference type="InterPro" id="IPR027417">
    <property type="entry name" value="P-loop_NTPase"/>
</dbReference>
<evidence type="ECO:0000259" key="3">
    <source>
        <dbReference type="PROSITE" id="PS51194"/>
    </source>
</evidence>
<dbReference type="RefSeq" id="WP_007490499.1">
    <property type="nucleotide sequence ID" value="NZ_AGBF01000001.1"/>
</dbReference>
<protein>
    <submittedName>
        <fullName evidence="4">Helicase</fullName>
    </submittedName>
</protein>
<evidence type="ECO:0000256" key="1">
    <source>
        <dbReference type="ARBA" id="ARBA00022801"/>
    </source>
</evidence>
<dbReference type="PATRIC" id="fig|700597.3.peg.97"/>
<dbReference type="InterPro" id="IPR000330">
    <property type="entry name" value="SNF2_N"/>
</dbReference>
<sequence length="965" mass="104401">MAVQRELADYGTAFWPSDPPRGATVSFWRPHSSMGRPEDLKVPHTALLQEQVPVIRMRGSLCRGSVRGWTLPVLDALPVLVSARRRERGHESTVFWGAAAMFALDLVARGRLLPGLSPGGYDAWVAGPLSAEDEAVLQALVQAMPATAHTPAPAASGLGLLEPAHTVRSFLDAVADAMVRSPASAPLVPGPYTDTAVHHVPHLAVWTRDVAAAREGRTPLSLRVDLDWPGDGNDVDPGPAVGGCGCDLEGGDGLNEFGLAGVPVVLQVHDQDDPTVVRDADQLWRSAPPSVPWVRGVEAARAEVREVLERGARAWPPLRRLARGRVPDKLLCDAEELRALMGEAVPLLADAGIAVHWPKAVISELTSRAALAPRPRPSTARGPLLSLGQLLSFRYQLCLGGKDLSEQEMDQLARAQRPLVRLRDQWVLLDASMLRRLRRRELGPLTGDEALAAALTGSVDLDGHDVPVTVHGWLADAHSLLTAPHPGPDDVIVPAALKATLRPYQRTGLAWLERLTSAGIGACLADDMGLGKTITLIALHLRRQEQPHLAGPTLVVAPATLLGTWAGEAAKFAPDTPIRRYHGPGRSLELLQRDAIVVTTYATLRQDRELLAAVGWSLMAADEAQHMKNPYSSTTKALSAIGARARVALTGTPVENNLSELWSILDWAVPGLFGPLKRFRSRYGRPIESGSDPRAAERLAAVVRPFLLRRRKSDPGVAPELPPKTVSDHTVALTREQAGLYEAVVRETLDKISDSKGVKRRSLILSLLTALKQICNHPAHYGKEDPGSARLPGRSGKLALLDDLLDVILAEEQSVLVFSQYAAMARLLQHHLARRGVPALFLHGATPVHQRDAMVTDFQSGDVPVFLLSLKAAGTGLTLTRAEHVIHFDRWWNPAVEDQASDRAHRIGQTRPVQIHRLTAEGTLEESIHTMLHAKRALAETVLAHGPAALTKLSDTELADLVKLR</sequence>
<dbReference type="AlphaFoldDB" id="G2G3Q3"/>
<dbReference type="InterPro" id="IPR014001">
    <property type="entry name" value="Helicase_ATP-bd"/>
</dbReference>
<dbReference type="PANTHER" id="PTHR45629">
    <property type="entry name" value="SNF2/RAD54 FAMILY MEMBER"/>
    <property type="match status" value="1"/>
</dbReference>
<dbReference type="PANTHER" id="PTHR45629:SF7">
    <property type="entry name" value="DNA EXCISION REPAIR PROTEIN ERCC-6-RELATED"/>
    <property type="match status" value="1"/>
</dbReference>
<dbReference type="PROSITE" id="PS51194">
    <property type="entry name" value="HELICASE_CTER"/>
    <property type="match status" value="1"/>
</dbReference>
<accession>G2G3Q3</accession>
<dbReference type="EMBL" id="AGBF01000001">
    <property type="protein sequence ID" value="EGX61799.1"/>
    <property type="molecule type" value="Genomic_DNA"/>
</dbReference>
<dbReference type="PROSITE" id="PS51192">
    <property type="entry name" value="HELICASE_ATP_BIND_1"/>
    <property type="match status" value="1"/>
</dbReference>
<dbReference type="InterPro" id="IPR038718">
    <property type="entry name" value="SNF2-like_sf"/>
</dbReference>
<dbReference type="FunFam" id="3.40.50.300:FF:000533">
    <property type="entry name" value="Helicase, Snf2 family"/>
    <property type="match status" value="1"/>
</dbReference>
<dbReference type="Gene3D" id="3.40.50.10810">
    <property type="entry name" value="Tandem AAA-ATPase domain"/>
    <property type="match status" value="1"/>
</dbReference>
<comment type="caution">
    <text evidence="4">The sequence shown here is derived from an EMBL/GenBank/DDBJ whole genome shotgun (WGS) entry which is preliminary data.</text>
</comment>